<dbReference type="EMBL" id="JACVXA010000049">
    <property type="protein sequence ID" value="MBE3639511.1"/>
    <property type="molecule type" value="Genomic_DNA"/>
</dbReference>
<evidence type="ECO:0000313" key="2">
    <source>
        <dbReference type="Proteomes" id="UP000609121"/>
    </source>
</evidence>
<sequence length="148" mass="15129">MTLAYHDRAEFDAALRVSRAAAPAVASLDGLDLVAAPVAGVVAHLMQPGHRAWVATVDAAAIARRRRDTVFADALETADLRLGTGRGLALGARLGLGKGIVTRADAVLEALLIAAAAEGRRVAVLGKAAEGLALGLTRRVPGLRAIGI</sequence>
<proteinExistence type="predicted"/>
<gene>
    <name evidence="1" type="ORF">ICN82_15015</name>
</gene>
<comment type="caution">
    <text evidence="1">The sequence shown here is derived from an EMBL/GenBank/DDBJ whole genome shotgun (WGS) entry which is preliminary data.</text>
</comment>
<keyword evidence="2" id="KW-1185">Reference proteome</keyword>
<protein>
    <submittedName>
        <fullName evidence="1">Uncharacterized protein</fullName>
    </submittedName>
</protein>
<reference evidence="1" key="1">
    <citation type="submission" date="2020-09" db="EMBL/GenBank/DDBJ databases">
        <title>A novel bacterium of genus Mangrovicoccus, isolated from South China Sea.</title>
        <authorList>
            <person name="Huang H."/>
            <person name="Mo K."/>
            <person name="Hu Y."/>
        </authorList>
    </citation>
    <scope>NUCLEOTIDE SEQUENCE</scope>
    <source>
        <strain evidence="1">HB182678</strain>
    </source>
</reference>
<name>A0A8J7CL55_9RHOB</name>
<organism evidence="1 2">
    <name type="scientific">Mangrovicoccus algicola</name>
    <dbReference type="NCBI Taxonomy" id="2771008"/>
    <lineage>
        <taxon>Bacteria</taxon>
        <taxon>Pseudomonadati</taxon>
        <taxon>Pseudomonadota</taxon>
        <taxon>Alphaproteobacteria</taxon>
        <taxon>Rhodobacterales</taxon>
        <taxon>Paracoccaceae</taxon>
        <taxon>Mangrovicoccus</taxon>
    </lineage>
</organism>
<dbReference type="Proteomes" id="UP000609121">
    <property type="component" value="Unassembled WGS sequence"/>
</dbReference>
<evidence type="ECO:0000313" key="1">
    <source>
        <dbReference type="EMBL" id="MBE3639511.1"/>
    </source>
</evidence>
<accession>A0A8J7CL55</accession>
<feature type="non-terminal residue" evidence="1">
    <location>
        <position position="148"/>
    </location>
</feature>
<dbReference type="AlphaFoldDB" id="A0A8J7CL55"/>